<comment type="caution">
    <text evidence="4">The sequence shown here is derived from an EMBL/GenBank/DDBJ whole genome shotgun (WGS) entry which is preliminary data.</text>
</comment>
<keyword evidence="1" id="KW-0521">NADP</keyword>
<dbReference type="InterPro" id="IPR008030">
    <property type="entry name" value="NmrA-like"/>
</dbReference>
<evidence type="ECO:0000313" key="4">
    <source>
        <dbReference type="EMBL" id="KAK4084351.1"/>
    </source>
</evidence>
<proteinExistence type="predicted"/>
<dbReference type="PANTHER" id="PTHR47706">
    <property type="entry name" value="NMRA-LIKE FAMILY PROTEIN"/>
    <property type="match status" value="1"/>
</dbReference>
<protein>
    <recommendedName>
        <fullName evidence="3">NmrA-like domain-containing protein</fullName>
    </recommendedName>
</protein>
<keyword evidence="2" id="KW-0560">Oxidoreductase</keyword>
<accession>A0AAE1M331</accession>
<dbReference type="InterPro" id="IPR051609">
    <property type="entry name" value="NmrA/Isoflavone_reductase-like"/>
</dbReference>
<gene>
    <name evidence="4" type="ORF">Triagg1_831</name>
</gene>
<dbReference type="AlphaFoldDB" id="A0AAE1M331"/>
<dbReference type="RefSeq" id="XP_062760055.1">
    <property type="nucleotide sequence ID" value="XM_062901729.1"/>
</dbReference>
<dbReference type="Proteomes" id="UP001273209">
    <property type="component" value="Unassembled WGS sequence"/>
</dbReference>
<reference evidence="4" key="1">
    <citation type="submission" date="2023-11" db="EMBL/GenBank/DDBJ databases">
        <title>The genome sequences of three competitors of mushroom-forming fungi.</title>
        <authorList>
            <person name="Beijen E."/>
            <person name="Ohm R.A."/>
        </authorList>
    </citation>
    <scope>NUCLEOTIDE SEQUENCE</scope>
    <source>
        <strain evidence="4">CBS 100526</strain>
    </source>
</reference>
<dbReference type="SUPFAM" id="SSF51735">
    <property type="entry name" value="NAD(P)-binding Rossmann-fold domains"/>
    <property type="match status" value="1"/>
</dbReference>
<evidence type="ECO:0000256" key="2">
    <source>
        <dbReference type="ARBA" id="ARBA00023002"/>
    </source>
</evidence>
<evidence type="ECO:0000313" key="5">
    <source>
        <dbReference type="Proteomes" id="UP001273209"/>
    </source>
</evidence>
<keyword evidence="5" id="KW-1185">Reference proteome</keyword>
<dbReference type="InterPro" id="IPR036291">
    <property type="entry name" value="NAD(P)-bd_dom_sf"/>
</dbReference>
<organism evidence="4 5">
    <name type="scientific">Trichoderma aggressivum f. europaeum</name>
    <dbReference type="NCBI Taxonomy" id="173218"/>
    <lineage>
        <taxon>Eukaryota</taxon>
        <taxon>Fungi</taxon>
        <taxon>Dikarya</taxon>
        <taxon>Ascomycota</taxon>
        <taxon>Pezizomycotina</taxon>
        <taxon>Sordariomycetes</taxon>
        <taxon>Hypocreomycetidae</taxon>
        <taxon>Hypocreales</taxon>
        <taxon>Hypocreaceae</taxon>
        <taxon>Trichoderma</taxon>
    </lineage>
</organism>
<dbReference type="GeneID" id="87923047"/>
<feature type="domain" description="NmrA-like" evidence="3">
    <location>
        <begin position="6"/>
        <end position="105"/>
    </location>
</feature>
<dbReference type="Gene3D" id="3.40.50.720">
    <property type="entry name" value="NAD(P)-binding Rossmann-like Domain"/>
    <property type="match status" value="1"/>
</dbReference>
<dbReference type="PANTHER" id="PTHR47706:SF9">
    <property type="entry name" value="NMRA-LIKE DOMAIN-CONTAINING PROTEIN-RELATED"/>
    <property type="match status" value="1"/>
</dbReference>
<evidence type="ECO:0000259" key="3">
    <source>
        <dbReference type="Pfam" id="PF05368"/>
    </source>
</evidence>
<dbReference type="GO" id="GO:0016491">
    <property type="term" value="F:oxidoreductase activity"/>
    <property type="evidence" value="ECO:0007669"/>
    <property type="project" value="UniProtKB-KW"/>
</dbReference>
<name>A0AAE1M331_9HYPO</name>
<dbReference type="Pfam" id="PF05368">
    <property type="entry name" value="NmrA"/>
    <property type="match status" value="1"/>
</dbReference>
<sequence>MASFRNIAVLGGTGRIGRPIVKALIDAGFNVTVVTRSLGSNPKEANGVTFVTNDYTYESPVEILTGKEAVVSAVAAGPPIAAQKVMVDAAIQAGAKRFIPSEYGSSSIDQPLEDFKIGYVEWKVLNLGIKMS</sequence>
<evidence type="ECO:0000256" key="1">
    <source>
        <dbReference type="ARBA" id="ARBA00022857"/>
    </source>
</evidence>
<dbReference type="EMBL" id="JAWRVG010000002">
    <property type="protein sequence ID" value="KAK4084351.1"/>
    <property type="molecule type" value="Genomic_DNA"/>
</dbReference>